<dbReference type="RefSeq" id="WP_142834887.1">
    <property type="nucleotide sequence ID" value="NZ_VFSV01000017.1"/>
</dbReference>
<evidence type="ECO:0000256" key="3">
    <source>
        <dbReference type="ARBA" id="ARBA00022691"/>
    </source>
</evidence>
<dbReference type="OrthoDB" id="9777638at2"/>
<dbReference type="InterPro" id="IPR013216">
    <property type="entry name" value="Methyltransf_11"/>
</dbReference>
<accession>A0A547PY16</accession>
<dbReference type="PANTHER" id="PTHR43464">
    <property type="entry name" value="METHYLTRANSFERASE"/>
    <property type="match status" value="1"/>
</dbReference>
<feature type="domain" description="Methyltransferase type 11" evidence="4">
    <location>
        <begin position="49"/>
        <end position="140"/>
    </location>
</feature>
<keyword evidence="6" id="KW-1185">Reference proteome</keyword>
<dbReference type="PANTHER" id="PTHR43464:SF19">
    <property type="entry name" value="UBIQUINONE BIOSYNTHESIS O-METHYLTRANSFERASE, MITOCHONDRIAL"/>
    <property type="match status" value="1"/>
</dbReference>
<dbReference type="InterPro" id="IPR029063">
    <property type="entry name" value="SAM-dependent_MTases_sf"/>
</dbReference>
<dbReference type="GO" id="GO:0008757">
    <property type="term" value="F:S-adenosylmethionine-dependent methyltransferase activity"/>
    <property type="evidence" value="ECO:0007669"/>
    <property type="project" value="InterPro"/>
</dbReference>
<dbReference type="Gene3D" id="3.40.50.150">
    <property type="entry name" value="Vaccinia Virus protein VP39"/>
    <property type="match status" value="1"/>
</dbReference>
<reference evidence="5 6" key="1">
    <citation type="submission" date="2019-06" db="EMBL/GenBank/DDBJ databases">
        <title>Paenimaribius caenipelagi gen. nov., sp. nov., isolated from a tidal flat.</title>
        <authorList>
            <person name="Yoon J.-H."/>
        </authorList>
    </citation>
    <scope>NUCLEOTIDE SEQUENCE [LARGE SCALE GENOMIC DNA]</scope>
    <source>
        <strain evidence="5 6">JBTF-M29</strain>
    </source>
</reference>
<dbReference type="SUPFAM" id="SSF53335">
    <property type="entry name" value="S-adenosyl-L-methionine-dependent methyltransferases"/>
    <property type="match status" value="1"/>
</dbReference>
<evidence type="ECO:0000259" key="4">
    <source>
        <dbReference type="Pfam" id="PF08241"/>
    </source>
</evidence>
<proteinExistence type="predicted"/>
<protein>
    <submittedName>
        <fullName evidence="5">Class I SAM-dependent methyltransferase</fullName>
    </submittedName>
</protein>
<evidence type="ECO:0000313" key="5">
    <source>
        <dbReference type="EMBL" id="TRD19043.1"/>
    </source>
</evidence>
<keyword evidence="3" id="KW-0949">S-adenosyl-L-methionine</keyword>
<dbReference type="CDD" id="cd02440">
    <property type="entry name" value="AdoMet_MTases"/>
    <property type="match status" value="1"/>
</dbReference>
<keyword evidence="1 5" id="KW-0489">Methyltransferase</keyword>
<organism evidence="5 6">
    <name type="scientific">Palleronia caenipelagi</name>
    <dbReference type="NCBI Taxonomy" id="2489174"/>
    <lineage>
        <taxon>Bacteria</taxon>
        <taxon>Pseudomonadati</taxon>
        <taxon>Pseudomonadota</taxon>
        <taxon>Alphaproteobacteria</taxon>
        <taxon>Rhodobacterales</taxon>
        <taxon>Roseobacteraceae</taxon>
        <taxon>Palleronia</taxon>
    </lineage>
</organism>
<comment type="caution">
    <text evidence="5">The sequence shown here is derived from an EMBL/GenBank/DDBJ whole genome shotgun (WGS) entry which is preliminary data.</text>
</comment>
<dbReference type="Pfam" id="PF08241">
    <property type="entry name" value="Methyltransf_11"/>
    <property type="match status" value="1"/>
</dbReference>
<evidence type="ECO:0000256" key="1">
    <source>
        <dbReference type="ARBA" id="ARBA00022603"/>
    </source>
</evidence>
<dbReference type="EMBL" id="VFSV01000017">
    <property type="protein sequence ID" value="TRD19043.1"/>
    <property type="molecule type" value="Genomic_DNA"/>
</dbReference>
<evidence type="ECO:0000256" key="2">
    <source>
        <dbReference type="ARBA" id="ARBA00022679"/>
    </source>
</evidence>
<keyword evidence="2 5" id="KW-0808">Transferase</keyword>
<dbReference type="AlphaFoldDB" id="A0A547PY16"/>
<sequence length="271" mass="29209">MDNSAQEDFWNGDQGRRWADLSPELDAHHLPVTGILMARAGQVQGHTVLDVGCGQGALTEALWQAGARVTGLDLSSALLARARRHLPAEVTLLRQDVTEYRPEASFDLVISQFGVMFFADDVEGFADLRRITRPGGRLIFASWSGAEHNPWFSVPRRLAVDRLGDVPGDPDAPGPFRLRDIDRTCEILRTAGWFGVSGRAVDLHLTPAGSLAEVADFATRLGGASAVIRQRGGGEADRQAVAADVAEAFAPYATSEGVLVPARINLFEARA</sequence>
<dbReference type="GO" id="GO:0032259">
    <property type="term" value="P:methylation"/>
    <property type="evidence" value="ECO:0007669"/>
    <property type="project" value="UniProtKB-KW"/>
</dbReference>
<dbReference type="Proteomes" id="UP000318590">
    <property type="component" value="Unassembled WGS sequence"/>
</dbReference>
<gene>
    <name evidence="5" type="ORF">FEV53_11165</name>
</gene>
<evidence type="ECO:0000313" key="6">
    <source>
        <dbReference type="Proteomes" id="UP000318590"/>
    </source>
</evidence>
<name>A0A547PY16_9RHOB</name>